<dbReference type="EMBL" id="JACHMI010000001">
    <property type="protein sequence ID" value="MBB6555167.1"/>
    <property type="molecule type" value="Genomic_DNA"/>
</dbReference>
<feature type="chain" id="PRO_5031290313" evidence="1">
    <location>
        <begin position="28"/>
        <end position="83"/>
    </location>
</feature>
<proteinExistence type="predicted"/>
<keyword evidence="1" id="KW-0732">Signal</keyword>
<reference evidence="2 3" key="1">
    <citation type="submission" date="2020-08" db="EMBL/GenBank/DDBJ databases">
        <title>Sequencing the genomes of 1000 actinobacteria strains.</title>
        <authorList>
            <person name="Klenk H.-P."/>
        </authorList>
    </citation>
    <scope>NUCLEOTIDE SEQUENCE [LARGE SCALE GENOMIC DNA]</scope>
    <source>
        <strain evidence="2 3">DSM 43768</strain>
    </source>
</reference>
<gene>
    <name evidence="2" type="ORF">HD593_009962</name>
</gene>
<keyword evidence="3" id="KW-1185">Reference proteome</keyword>
<name>A0A7X0U4N3_9ACTN</name>
<sequence length="83" mass="8034">MRRFLLAPAAAALAAAVLLAVSPAAFASPEPHLLPPIRSFPGMGGGILPLLPTQGQGMGSGASPAYGLEGVSIAGDPVNGGGM</sequence>
<evidence type="ECO:0000313" key="3">
    <source>
        <dbReference type="Proteomes" id="UP000565579"/>
    </source>
</evidence>
<evidence type="ECO:0000313" key="2">
    <source>
        <dbReference type="EMBL" id="MBB6555167.1"/>
    </source>
</evidence>
<dbReference type="Proteomes" id="UP000565579">
    <property type="component" value="Unassembled WGS sequence"/>
</dbReference>
<evidence type="ECO:0000256" key="1">
    <source>
        <dbReference type="SAM" id="SignalP"/>
    </source>
</evidence>
<dbReference type="AlphaFoldDB" id="A0A7X0U4N3"/>
<comment type="caution">
    <text evidence="2">The sequence shown here is derived from an EMBL/GenBank/DDBJ whole genome shotgun (WGS) entry which is preliminary data.</text>
</comment>
<organism evidence="2 3">
    <name type="scientific">Nonomuraea rubra</name>
    <dbReference type="NCBI Taxonomy" id="46180"/>
    <lineage>
        <taxon>Bacteria</taxon>
        <taxon>Bacillati</taxon>
        <taxon>Actinomycetota</taxon>
        <taxon>Actinomycetes</taxon>
        <taxon>Streptosporangiales</taxon>
        <taxon>Streptosporangiaceae</taxon>
        <taxon>Nonomuraea</taxon>
    </lineage>
</organism>
<protein>
    <submittedName>
        <fullName evidence="2">Uncharacterized protein</fullName>
    </submittedName>
</protein>
<accession>A0A7X0U4N3</accession>
<feature type="signal peptide" evidence="1">
    <location>
        <begin position="1"/>
        <end position="27"/>
    </location>
</feature>